<dbReference type="OMA" id="ASANEWT"/>
<feature type="transmembrane region" description="Helical" evidence="2">
    <location>
        <begin position="39"/>
        <end position="58"/>
    </location>
</feature>
<organism evidence="4 5">
    <name type="scientific">Chenopodium quinoa</name>
    <name type="common">Quinoa</name>
    <dbReference type="NCBI Taxonomy" id="63459"/>
    <lineage>
        <taxon>Eukaryota</taxon>
        <taxon>Viridiplantae</taxon>
        <taxon>Streptophyta</taxon>
        <taxon>Embryophyta</taxon>
        <taxon>Tracheophyta</taxon>
        <taxon>Spermatophyta</taxon>
        <taxon>Magnoliopsida</taxon>
        <taxon>eudicotyledons</taxon>
        <taxon>Gunneridae</taxon>
        <taxon>Pentapetalae</taxon>
        <taxon>Caryophyllales</taxon>
        <taxon>Chenopodiaceae</taxon>
        <taxon>Chenopodioideae</taxon>
        <taxon>Atripliceae</taxon>
        <taxon>Chenopodium</taxon>
    </lineage>
</organism>
<dbReference type="InterPro" id="IPR036869">
    <property type="entry name" value="J_dom_sf"/>
</dbReference>
<reference evidence="4" key="1">
    <citation type="journal article" date="2017" name="Nature">
        <title>The genome of Chenopodium quinoa.</title>
        <authorList>
            <person name="Jarvis D.E."/>
            <person name="Ho Y.S."/>
            <person name="Lightfoot D.J."/>
            <person name="Schmoeckel S.M."/>
            <person name="Li B."/>
            <person name="Borm T.J.A."/>
            <person name="Ohyanagi H."/>
            <person name="Mineta K."/>
            <person name="Michell C.T."/>
            <person name="Saber N."/>
            <person name="Kharbatia N.M."/>
            <person name="Rupper R.R."/>
            <person name="Sharp A.R."/>
            <person name="Dally N."/>
            <person name="Boughton B.A."/>
            <person name="Woo Y.H."/>
            <person name="Gao G."/>
            <person name="Schijlen E.G.W.M."/>
            <person name="Guo X."/>
            <person name="Momin A.A."/>
            <person name="Negrao S."/>
            <person name="Al-Babili S."/>
            <person name="Gehring C."/>
            <person name="Roessner U."/>
            <person name="Jung C."/>
            <person name="Murphy K."/>
            <person name="Arold S.T."/>
            <person name="Gojobori T."/>
            <person name="van der Linden C.G."/>
            <person name="van Loo E.N."/>
            <person name="Jellen E.N."/>
            <person name="Maughan P.J."/>
            <person name="Tester M."/>
        </authorList>
    </citation>
    <scope>NUCLEOTIDE SEQUENCE [LARGE SCALE GENOMIC DNA]</scope>
    <source>
        <strain evidence="4">cv. PI 614886</strain>
    </source>
</reference>
<feature type="region of interest" description="Disordered" evidence="1">
    <location>
        <begin position="540"/>
        <end position="559"/>
    </location>
</feature>
<dbReference type="Gene3D" id="1.10.287.110">
    <property type="entry name" value="DnaJ domain"/>
    <property type="match status" value="1"/>
</dbReference>
<feature type="region of interest" description="Disordered" evidence="1">
    <location>
        <begin position="671"/>
        <end position="735"/>
    </location>
</feature>
<proteinExistence type="predicted"/>
<dbReference type="AlphaFoldDB" id="A0A803L9A0"/>
<accession>A0A803L9A0</accession>
<feature type="region of interest" description="Disordered" evidence="1">
    <location>
        <begin position="1"/>
        <end position="32"/>
    </location>
</feature>
<evidence type="ECO:0000256" key="1">
    <source>
        <dbReference type="SAM" id="MobiDB-lite"/>
    </source>
</evidence>
<dbReference type="SUPFAM" id="SSF46565">
    <property type="entry name" value="Chaperone J-domain"/>
    <property type="match status" value="1"/>
</dbReference>
<evidence type="ECO:0000259" key="3">
    <source>
        <dbReference type="PROSITE" id="PS50076"/>
    </source>
</evidence>
<dbReference type="Proteomes" id="UP000596660">
    <property type="component" value="Unplaced"/>
</dbReference>
<name>A0A803L9A0_CHEQI</name>
<keyword evidence="5" id="KW-1185">Reference proteome</keyword>
<evidence type="ECO:0000313" key="5">
    <source>
        <dbReference type="Proteomes" id="UP000596660"/>
    </source>
</evidence>
<feature type="compositionally biased region" description="Basic and acidic residues" evidence="1">
    <location>
        <begin position="540"/>
        <end position="551"/>
    </location>
</feature>
<dbReference type="EnsemblPlants" id="AUR62008439-RA">
    <property type="protein sequence ID" value="AUR62008439-RA:cds"/>
    <property type="gene ID" value="AUR62008439"/>
</dbReference>
<reference evidence="4" key="2">
    <citation type="submission" date="2021-03" db="UniProtKB">
        <authorList>
            <consortium name="EnsemblPlants"/>
        </authorList>
    </citation>
    <scope>IDENTIFICATION</scope>
</reference>
<keyword evidence="2" id="KW-0812">Transmembrane</keyword>
<dbReference type="InterPro" id="IPR052448">
    <property type="entry name" value="DnaJ_C16_autophagy_reg"/>
</dbReference>
<dbReference type="PROSITE" id="PS50076">
    <property type="entry name" value="DNAJ_2"/>
    <property type="match status" value="1"/>
</dbReference>
<evidence type="ECO:0000313" key="4">
    <source>
        <dbReference type="EnsemblPlants" id="AUR62008439-RA:cds"/>
    </source>
</evidence>
<keyword evidence="2" id="KW-0472">Membrane</keyword>
<feature type="compositionally biased region" description="Low complexity" evidence="1">
    <location>
        <begin position="7"/>
        <end position="21"/>
    </location>
</feature>
<dbReference type="PANTHER" id="PTHR44303">
    <property type="entry name" value="DNAJ HOMOLOG SUBFAMILY C MEMBER 16"/>
    <property type="match status" value="1"/>
</dbReference>
<evidence type="ECO:0000256" key="2">
    <source>
        <dbReference type="SAM" id="Phobius"/>
    </source>
</evidence>
<dbReference type="InterPro" id="IPR001623">
    <property type="entry name" value="DnaJ_domain"/>
</dbReference>
<sequence length="735" mass="82954">MADSNPTYSQKSSSTNSSSTTEKAPKKPSEPPISSLIKAYWIPATLFILFFVFQIFFLPTAFPPSHYEVLGISRVSSIEEVKEAYDNIVSNCNLNWLPKSTLTHRQFFAYENAKEGAPRKIRYAYELLTDPLWKRDYDLFGIDEHQHVLENILQLNSNKVYSSVNLPLLVGSTDSHDIDFESITSGDIQSIVGGQRPWLILVIASTLLGEIIDTGVVELGNIKLASQLAEKKATGQLFFRNDTCHINIKLTHVVEKVPKCLQLLLTMVGPLSRCLPSLIAFPQGCKSSSCLIRYEGDISVDAVTDWFAVMILKLPRIPYYTKDTLVKVMFFSDTGMRATPFMRQTARNYQDYASFACVLWREDEFSYWSSIYDVESAPATVFLRDPGAKPLVFYGAVNSSWFVDVMEDNKLHELPQLRTMTSVELGCDSRGYSRAGASTTIWYCVVVIGRPSPEMNEMREVLRRAQQSLSEKSYQDAPHSNELAAHAAIALKEKRLTLTWMDGENLCMFYIGGELSLECCGPRRGIEDAPQVVMVRYMRNDSVEDPKDKRSPSSLLDSLKDDVDPVSQLVARYNGSAEPLQIIEWISKNIKDGDSAKLPFYRTNTPELVPENSDPLWFVSGEKFLSTRNGMKHKLGRVIAWFRDLSGDPRIGPLLLLGALLSFGGIWLHRSQPTPSSDSSQRQETNTKKKIPKEWRNRRRNSVTGEIPPSITDVEPKDAYQMEFSDSDSEDNHNN</sequence>
<feature type="compositionally biased region" description="Polar residues" evidence="1">
    <location>
        <begin position="671"/>
        <end position="684"/>
    </location>
</feature>
<dbReference type="PANTHER" id="PTHR44303:SF2">
    <property type="entry name" value="DNAJ HOMOLOG SUBFAMILY C MEMBER 16"/>
    <property type="match status" value="1"/>
</dbReference>
<keyword evidence="2" id="KW-1133">Transmembrane helix</keyword>
<feature type="domain" description="J" evidence="3">
    <location>
        <begin position="65"/>
        <end position="141"/>
    </location>
</feature>
<feature type="compositionally biased region" description="Basic residues" evidence="1">
    <location>
        <begin position="688"/>
        <end position="701"/>
    </location>
</feature>
<protein>
    <recommendedName>
        <fullName evidence="3">J domain-containing protein</fullName>
    </recommendedName>
</protein>
<dbReference type="Gramene" id="AUR62008439-RA">
    <property type="protein sequence ID" value="AUR62008439-RA:cds"/>
    <property type="gene ID" value="AUR62008439"/>
</dbReference>